<dbReference type="PANTHER" id="PTHR21235:SF2">
    <property type="entry name" value="IMIDAZOLE GLYCEROL PHOSPHATE SYNTHASE HISHF"/>
    <property type="match status" value="1"/>
</dbReference>
<proteinExistence type="inferred from homology"/>
<evidence type="ECO:0000313" key="15">
    <source>
        <dbReference type="EMBL" id="QED23620.1"/>
    </source>
</evidence>
<evidence type="ECO:0000256" key="14">
    <source>
        <dbReference type="RuleBase" id="RU003657"/>
    </source>
</evidence>
<evidence type="ECO:0000256" key="6">
    <source>
        <dbReference type="ARBA" id="ARBA00022605"/>
    </source>
</evidence>
<evidence type="ECO:0000256" key="5">
    <source>
        <dbReference type="ARBA" id="ARBA00016318"/>
    </source>
</evidence>
<evidence type="ECO:0000256" key="7">
    <source>
        <dbReference type="ARBA" id="ARBA00023102"/>
    </source>
</evidence>
<evidence type="ECO:0000256" key="3">
    <source>
        <dbReference type="ARBA" id="ARBA00011152"/>
    </source>
</evidence>
<keyword evidence="7 14" id="KW-0368">Histidine biosynthesis</keyword>
<dbReference type="Proteomes" id="UP000321934">
    <property type="component" value="Chromosome"/>
</dbReference>
<name>A0A5B8XEE7_9RICK</name>
<dbReference type="PANTHER" id="PTHR21235">
    <property type="entry name" value="IMIDAZOLE GLYCEROL PHOSPHATE SYNTHASE SUBUNIT HISF/H IGP SYNTHASE SUBUNIT HISF/H"/>
    <property type="match status" value="1"/>
</dbReference>
<gene>
    <name evidence="15" type="ORF">Deia_00833</name>
</gene>
<evidence type="ECO:0000256" key="2">
    <source>
        <dbReference type="ARBA" id="ARBA00009667"/>
    </source>
</evidence>
<dbReference type="OrthoDB" id="9781903at2"/>
<dbReference type="GO" id="GO:0000105">
    <property type="term" value="P:L-histidine biosynthetic process"/>
    <property type="evidence" value="ECO:0007669"/>
    <property type="project" value="UniProtKB-UniPathway"/>
</dbReference>
<dbReference type="GO" id="GO:0016829">
    <property type="term" value="F:lyase activity"/>
    <property type="evidence" value="ECO:0007669"/>
    <property type="project" value="UniProtKB-KW"/>
</dbReference>
<comment type="similarity">
    <text evidence="2 14">Belongs to the HisA/HisF family.</text>
</comment>
<comment type="subunit">
    <text evidence="3">Heterodimer of HisH and HisF.</text>
</comment>
<evidence type="ECO:0000256" key="4">
    <source>
        <dbReference type="ARBA" id="ARBA00012809"/>
    </source>
</evidence>
<evidence type="ECO:0000256" key="10">
    <source>
        <dbReference type="ARBA" id="ARBA00030264"/>
    </source>
</evidence>
<sequence length="251" mass="27140">MTAKRIIACLDIADGKVVKGVKFQNHEIIGDIVPFAQKYSDAGIDELVLYDIKASCDDKTVDYAWIESVAKVINIPFCVAGKIDSIAKVEKILNCGADKVSINSPAINNPDLINQIADKFGSSTLVVGIDTKDGFIYKNTGDNTKTQEIKISVLNWACEAAKQGAGEIVINSINSDGTKQGYDINLLKTVVNSVKIPVIASGGAGIMQHFKDVFMHANVSGALAASVFHKNEIDIKKLKEYLVNNNILIRI</sequence>
<dbReference type="InterPro" id="IPR011060">
    <property type="entry name" value="RibuloseP-bd_barrel"/>
</dbReference>
<dbReference type="CDD" id="cd04731">
    <property type="entry name" value="HisF"/>
    <property type="match status" value="1"/>
</dbReference>
<comment type="catalytic activity">
    <reaction evidence="13">
        <text>5-[(5-phospho-1-deoxy-D-ribulos-1-ylimino)methylamino]-1-(5-phospho-beta-D-ribosyl)imidazole-4-carboxamide + L-glutamine = D-erythro-1-(imidazol-4-yl)glycerol 3-phosphate + 5-amino-1-(5-phospho-beta-D-ribosyl)imidazole-4-carboxamide + L-glutamate + H(+)</text>
        <dbReference type="Rhea" id="RHEA:24793"/>
        <dbReference type="ChEBI" id="CHEBI:15378"/>
        <dbReference type="ChEBI" id="CHEBI:29985"/>
        <dbReference type="ChEBI" id="CHEBI:58278"/>
        <dbReference type="ChEBI" id="CHEBI:58359"/>
        <dbReference type="ChEBI" id="CHEBI:58475"/>
        <dbReference type="ChEBI" id="CHEBI:58525"/>
        <dbReference type="EC" id="4.3.2.10"/>
    </reaction>
</comment>
<reference evidence="15 16" key="1">
    <citation type="journal article" date="2019" name="ISME J.">
        <title>Deianiraea, an extracellular bacterium associated with the ciliate Paramecium, suggests an alternative scenario for the evolution of Rickettsiales.</title>
        <authorList>
            <person name="Castelli M."/>
            <person name="Sabaneyeva E."/>
            <person name="Lanzoni O."/>
            <person name="Lebedeva N."/>
            <person name="Floriano A.M."/>
            <person name="Gaiarsa S."/>
            <person name="Benken K."/>
            <person name="Modeo L."/>
            <person name="Bandi C."/>
            <person name="Potekhin A."/>
            <person name="Sassera D."/>
            <person name="Petroni G."/>
        </authorList>
    </citation>
    <scope>NUCLEOTIDE SEQUENCE [LARGE SCALE GENOMIC DNA]</scope>
    <source>
        <strain evidence="15">CyL4-1</strain>
    </source>
</reference>
<comment type="function">
    <text evidence="9">IGPS catalyzes the conversion of PRFAR and glutamine to IGP, AICAR and glutamate. The HisF subunit catalyzes the cyclization activity that produces IGP and AICAR from PRFAR using the ammonia provided by the HisH subunit.</text>
</comment>
<dbReference type="AlphaFoldDB" id="A0A5B8XEE7"/>
<evidence type="ECO:0000256" key="12">
    <source>
        <dbReference type="ARBA" id="ARBA00032401"/>
    </source>
</evidence>
<dbReference type="InterPro" id="IPR006062">
    <property type="entry name" value="His_biosynth"/>
</dbReference>
<dbReference type="InterPro" id="IPR050064">
    <property type="entry name" value="IGPS_HisA/HisF"/>
</dbReference>
<dbReference type="Gene3D" id="3.20.20.70">
    <property type="entry name" value="Aldolase class I"/>
    <property type="match status" value="1"/>
</dbReference>
<dbReference type="UniPathway" id="UPA00031">
    <property type="reaction ID" value="UER00010"/>
</dbReference>
<keyword evidence="6 14" id="KW-0028">Amino-acid biosynthesis</keyword>
<evidence type="ECO:0000256" key="11">
    <source>
        <dbReference type="ARBA" id="ARBA00031409"/>
    </source>
</evidence>
<evidence type="ECO:0000256" key="1">
    <source>
        <dbReference type="ARBA" id="ARBA00005091"/>
    </source>
</evidence>
<dbReference type="InterPro" id="IPR013785">
    <property type="entry name" value="Aldolase_TIM"/>
</dbReference>
<evidence type="ECO:0000256" key="13">
    <source>
        <dbReference type="ARBA" id="ARBA00047838"/>
    </source>
</evidence>
<dbReference type="GO" id="GO:0000107">
    <property type="term" value="F:imidazoleglycerol-phosphate synthase activity"/>
    <property type="evidence" value="ECO:0007669"/>
    <property type="project" value="InterPro"/>
</dbReference>
<protein>
    <recommendedName>
        <fullName evidence="5">Imidazole glycerol phosphate synthase subunit HisF</fullName>
        <ecNumber evidence="4">4.3.2.10</ecNumber>
    </recommendedName>
    <alternativeName>
        <fullName evidence="10">IGP synthase cyclase subunit</fullName>
    </alternativeName>
    <alternativeName>
        <fullName evidence="11">IGP synthase subunit HisF</fullName>
    </alternativeName>
    <alternativeName>
        <fullName evidence="12">ImGP synthase subunit HisF</fullName>
    </alternativeName>
</protein>
<dbReference type="RefSeq" id="WP_146820884.1">
    <property type="nucleotide sequence ID" value="NZ_CP029077.1"/>
</dbReference>
<dbReference type="InterPro" id="IPR004651">
    <property type="entry name" value="HisF"/>
</dbReference>
<dbReference type="EMBL" id="CP029077">
    <property type="protein sequence ID" value="QED23620.1"/>
    <property type="molecule type" value="Genomic_DNA"/>
</dbReference>
<evidence type="ECO:0000313" key="16">
    <source>
        <dbReference type="Proteomes" id="UP000321934"/>
    </source>
</evidence>
<keyword evidence="16" id="KW-1185">Reference proteome</keyword>
<evidence type="ECO:0000256" key="8">
    <source>
        <dbReference type="ARBA" id="ARBA00023239"/>
    </source>
</evidence>
<evidence type="ECO:0000256" key="9">
    <source>
        <dbReference type="ARBA" id="ARBA00025475"/>
    </source>
</evidence>
<keyword evidence="8" id="KW-0456">Lyase</keyword>
<comment type="pathway">
    <text evidence="1">Amino-acid biosynthesis; L-histidine biosynthesis; L-histidine from 5-phospho-alpha-D-ribose 1-diphosphate: step 5/9.</text>
</comment>
<dbReference type="EC" id="4.3.2.10" evidence="4"/>
<accession>A0A5B8XEE7</accession>
<dbReference type="NCBIfam" id="TIGR00735">
    <property type="entry name" value="hisF"/>
    <property type="match status" value="1"/>
</dbReference>
<dbReference type="Pfam" id="PF00977">
    <property type="entry name" value="His_biosynth"/>
    <property type="match status" value="1"/>
</dbReference>
<dbReference type="SUPFAM" id="SSF51366">
    <property type="entry name" value="Ribulose-phoshate binding barrel"/>
    <property type="match status" value="1"/>
</dbReference>
<organism evidence="15 16">
    <name type="scientific">Candidatus Deianiraea vastatrix</name>
    <dbReference type="NCBI Taxonomy" id="2163644"/>
    <lineage>
        <taxon>Bacteria</taxon>
        <taxon>Pseudomonadati</taxon>
        <taxon>Pseudomonadota</taxon>
        <taxon>Alphaproteobacteria</taxon>
        <taxon>Rickettsiales</taxon>
        <taxon>Candidatus Deianiraeaceae</taxon>
        <taxon>Candidatus Deianiraea</taxon>
    </lineage>
</organism>